<evidence type="ECO:0000313" key="4">
    <source>
        <dbReference type="Proteomes" id="UP000605970"/>
    </source>
</evidence>
<sequence>MLFFILLIFNLILFCAGEVVNWKTVYTEFNPNNGVCSVNEGQDLIPKNVPPSTDGFCGDKFYGLLKYCAQKSFYDNLNRPRHQYSGTANQSALYFINGCLQCSYGKAVAIVRLVNHLQSGSLFSRCGKEDKTISNVSVKLNSAKSNFGFGSFSVGGILEGRKCGGLFNNYRETLFSKMVLEIEHNCGQKKPMKLYVLLPPVDLQKLIKEKGHFREWDGIHVNLAVFGLGWNERWLDFGDVYHSVSKKIKPTEVVSIFNKNLNVIQKEEKSQGNVLPTPVEFIEEGKKNNEEMNKNYLFELNPTIIFVFIMVPILLGFSFNFFKYLFSSRFFKHSNKSEKDYELGGESPSMTSPTLSQGTTHSSLILYPLLFYPLNI</sequence>
<feature type="transmembrane region" description="Helical" evidence="1">
    <location>
        <begin position="304"/>
        <end position="326"/>
    </location>
</feature>
<keyword evidence="1" id="KW-1133">Transmembrane helix</keyword>
<dbReference type="EMBL" id="JABEBT010000056">
    <property type="protein sequence ID" value="KAF7634490.1"/>
    <property type="molecule type" value="Genomic_DNA"/>
</dbReference>
<accession>A0A8S9ZM84</accession>
<organism evidence="3 4">
    <name type="scientific">Meloidogyne graminicola</name>
    <dbReference type="NCBI Taxonomy" id="189291"/>
    <lineage>
        <taxon>Eukaryota</taxon>
        <taxon>Metazoa</taxon>
        <taxon>Ecdysozoa</taxon>
        <taxon>Nematoda</taxon>
        <taxon>Chromadorea</taxon>
        <taxon>Rhabditida</taxon>
        <taxon>Tylenchina</taxon>
        <taxon>Tylenchomorpha</taxon>
        <taxon>Tylenchoidea</taxon>
        <taxon>Meloidogynidae</taxon>
        <taxon>Meloidogyninae</taxon>
        <taxon>Meloidogyne</taxon>
    </lineage>
</organism>
<keyword evidence="2" id="KW-0732">Signal</keyword>
<feature type="signal peptide" evidence="2">
    <location>
        <begin position="1"/>
        <end position="17"/>
    </location>
</feature>
<feature type="chain" id="PRO_5035793916" evidence="2">
    <location>
        <begin position="18"/>
        <end position="376"/>
    </location>
</feature>
<proteinExistence type="predicted"/>
<gene>
    <name evidence="3" type="ORF">Mgra_00006061</name>
</gene>
<keyword evidence="1" id="KW-0472">Membrane</keyword>
<reference evidence="3" key="1">
    <citation type="journal article" date="2020" name="Ecol. Evol.">
        <title>Genome structure and content of the rice root-knot nematode (Meloidogyne graminicola).</title>
        <authorList>
            <person name="Phan N.T."/>
            <person name="Danchin E.G.J."/>
            <person name="Klopp C."/>
            <person name="Perfus-Barbeoch L."/>
            <person name="Kozlowski D.K."/>
            <person name="Koutsovoulos G.D."/>
            <person name="Lopez-Roques C."/>
            <person name="Bouchez O."/>
            <person name="Zahm M."/>
            <person name="Besnard G."/>
            <person name="Bellafiore S."/>
        </authorList>
    </citation>
    <scope>NUCLEOTIDE SEQUENCE</scope>
    <source>
        <strain evidence="3">VN-18</strain>
    </source>
</reference>
<keyword evidence="1" id="KW-0812">Transmembrane</keyword>
<name>A0A8S9ZM84_9BILA</name>
<evidence type="ECO:0000256" key="1">
    <source>
        <dbReference type="SAM" id="Phobius"/>
    </source>
</evidence>
<evidence type="ECO:0000313" key="3">
    <source>
        <dbReference type="EMBL" id="KAF7634490.1"/>
    </source>
</evidence>
<evidence type="ECO:0000256" key="2">
    <source>
        <dbReference type="SAM" id="SignalP"/>
    </source>
</evidence>
<comment type="caution">
    <text evidence="3">The sequence shown here is derived from an EMBL/GenBank/DDBJ whole genome shotgun (WGS) entry which is preliminary data.</text>
</comment>
<keyword evidence="4" id="KW-1185">Reference proteome</keyword>
<dbReference type="OrthoDB" id="5889823at2759"/>
<protein>
    <submittedName>
        <fullName evidence="3">Uncharacterized protein</fullName>
    </submittedName>
</protein>
<dbReference type="AlphaFoldDB" id="A0A8S9ZM84"/>
<dbReference type="Proteomes" id="UP000605970">
    <property type="component" value="Unassembled WGS sequence"/>
</dbReference>